<dbReference type="Gene3D" id="3.40.50.720">
    <property type="entry name" value="NAD(P)-binding Rossmann-like Domain"/>
    <property type="match status" value="1"/>
</dbReference>
<name>A0ABS4IRJ3_9BACL</name>
<keyword evidence="4" id="KW-1185">Reference proteome</keyword>
<dbReference type="InterPro" id="IPR036291">
    <property type="entry name" value="NAD(P)-bd_dom_sf"/>
</dbReference>
<dbReference type="SUPFAM" id="SSF51735">
    <property type="entry name" value="NAD(P)-binding Rossmann-fold domains"/>
    <property type="match status" value="1"/>
</dbReference>
<dbReference type="RefSeq" id="WP_209970943.1">
    <property type="nucleotide sequence ID" value="NZ_JAGGLB010000004.1"/>
</dbReference>
<gene>
    <name evidence="3" type="ORF">J2Z66_001746</name>
</gene>
<dbReference type="PANTHER" id="PTHR24321:SF8">
    <property type="entry name" value="ESTRADIOL 17-BETA-DEHYDROGENASE 8-RELATED"/>
    <property type="match status" value="1"/>
</dbReference>
<reference evidence="3 4" key="1">
    <citation type="submission" date="2021-03" db="EMBL/GenBank/DDBJ databases">
        <title>Genomic Encyclopedia of Type Strains, Phase IV (KMG-IV): sequencing the most valuable type-strain genomes for metagenomic binning, comparative biology and taxonomic classification.</title>
        <authorList>
            <person name="Goeker M."/>
        </authorList>
    </citation>
    <scope>NUCLEOTIDE SEQUENCE [LARGE SCALE GENOMIC DNA]</scope>
    <source>
        <strain evidence="3 4">DSM 26048</strain>
    </source>
</reference>
<dbReference type="PROSITE" id="PS00061">
    <property type="entry name" value="ADH_SHORT"/>
    <property type="match status" value="1"/>
</dbReference>
<evidence type="ECO:0000256" key="1">
    <source>
        <dbReference type="ARBA" id="ARBA00006484"/>
    </source>
</evidence>
<dbReference type="InterPro" id="IPR002347">
    <property type="entry name" value="SDR_fam"/>
</dbReference>
<evidence type="ECO:0000313" key="4">
    <source>
        <dbReference type="Proteomes" id="UP001519287"/>
    </source>
</evidence>
<comment type="caution">
    <text evidence="3">The sequence shown here is derived from an EMBL/GenBank/DDBJ whole genome shotgun (WGS) entry which is preliminary data.</text>
</comment>
<protein>
    <submittedName>
        <fullName evidence="3">NAD(P)-dependent dehydrogenase (Short-subunit alcohol dehydrogenase family)</fullName>
    </submittedName>
</protein>
<dbReference type="EMBL" id="JAGGLB010000004">
    <property type="protein sequence ID" value="MBP1990148.1"/>
    <property type="molecule type" value="Genomic_DNA"/>
</dbReference>
<keyword evidence="2" id="KW-0560">Oxidoreductase</keyword>
<dbReference type="InterPro" id="IPR020904">
    <property type="entry name" value="Sc_DH/Rdtase_CS"/>
</dbReference>
<dbReference type="PANTHER" id="PTHR24321">
    <property type="entry name" value="DEHYDROGENASES, SHORT CHAIN"/>
    <property type="match status" value="1"/>
</dbReference>
<proteinExistence type="inferred from homology"/>
<sequence>MCALQLQNKVILITGALGLAGKAAIEQFLSKGAAIAAMDIKETDDFAELSDLQQKYGAERLIYIKADCTQEEQIKSAIIQIDSSFGRLNGYYHNVYVNPSLAIADMSLSEWEHSLRGTLTSGFLICKHAAPLMMASGGGAIVNNSSILGSRVRPNTAVYGTGKAGLEQLTRAIAYEYAAYGIRANTIVPGDFKSEQQLLSLPREHMEGMKVESLIGRSGTPEEINEVAAFLLSDASSYVTGSSYPVNGGLWV</sequence>
<comment type="similarity">
    <text evidence="1">Belongs to the short-chain dehydrogenases/reductases (SDR) family.</text>
</comment>
<organism evidence="3 4">
    <name type="scientific">Paenibacillus eucommiae</name>
    <dbReference type="NCBI Taxonomy" id="1355755"/>
    <lineage>
        <taxon>Bacteria</taxon>
        <taxon>Bacillati</taxon>
        <taxon>Bacillota</taxon>
        <taxon>Bacilli</taxon>
        <taxon>Bacillales</taxon>
        <taxon>Paenibacillaceae</taxon>
        <taxon>Paenibacillus</taxon>
    </lineage>
</organism>
<dbReference type="PRINTS" id="PR00081">
    <property type="entry name" value="GDHRDH"/>
</dbReference>
<accession>A0ABS4IRJ3</accession>
<evidence type="ECO:0000256" key="2">
    <source>
        <dbReference type="ARBA" id="ARBA00023002"/>
    </source>
</evidence>
<dbReference type="Pfam" id="PF13561">
    <property type="entry name" value="adh_short_C2"/>
    <property type="match status" value="1"/>
</dbReference>
<dbReference type="CDD" id="cd05233">
    <property type="entry name" value="SDR_c"/>
    <property type="match status" value="1"/>
</dbReference>
<evidence type="ECO:0000313" key="3">
    <source>
        <dbReference type="EMBL" id="MBP1990148.1"/>
    </source>
</evidence>
<dbReference type="Proteomes" id="UP001519287">
    <property type="component" value="Unassembled WGS sequence"/>
</dbReference>